<evidence type="ECO:0000313" key="6">
    <source>
        <dbReference type="Proteomes" id="UP001054821"/>
    </source>
</evidence>
<organism evidence="5 6">
    <name type="scientific">Prunus dulcis</name>
    <name type="common">Almond</name>
    <name type="synonym">Amygdalus dulcis</name>
    <dbReference type="NCBI Taxonomy" id="3755"/>
    <lineage>
        <taxon>Eukaryota</taxon>
        <taxon>Viridiplantae</taxon>
        <taxon>Streptophyta</taxon>
        <taxon>Embryophyta</taxon>
        <taxon>Tracheophyta</taxon>
        <taxon>Spermatophyta</taxon>
        <taxon>Magnoliopsida</taxon>
        <taxon>eudicotyledons</taxon>
        <taxon>Gunneridae</taxon>
        <taxon>Pentapetalae</taxon>
        <taxon>rosids</taxon>
        <taxon>fabids</taxon>
        <taxon>Rosales</taxon>
        <taxon>Rosaceae</taxon>
        <taxon>Amygdaloideae</taxon>
        <taxon>Amygdaleae</taxon>
        <taxon>Prunus</taxon>
    </lineage>
</organism>
<dbReference type="InterPro" id="IPR003653">
    <property type="entry name" value="Peptidase_C48_C"/>
</dbReference>
<comment type="similarity">
    <text evidence="1">Belongs to the peptidase C48 family.</text>
</comment>
<accession>A0AAD4ZMJ5</accession>
<dbReference type="PANTHER" id="PTHR33018">
    <property type="entry name" value="OS10G0338966 PROTEIN-RELATED"/>
    <property type="match status" value="1"/>
</dbReference>
<dbReference type="AlphaFoldDB" id="A0AAD4ZMJ5"/>
<dbReference type="PANTHER" id="PTHR33018:SF31">
    <property type="entry name" value="TRANSPOSASE, PTTA_EN_SPM, PLANT"/>
    <property type="match status" value="1"/>
</dbReference>
<dbReference type="GO" id="GO:0008234">
    <property type="term" value="F:cysteine-type peptidase activity"/>
    <property type="evidence" value="ECO:0007669"/>
    <property type="project" value="InterPro"/>
</dbReference>
<dbReference type="InterPro" id="IPR038765">
    <property type="entry name" value="Papain-like_cys_pep_sf"/>
</dbReference>
<dbReference type="GO" id="GO:0006508">
    <property type="term" value="P:proteolysis"/>
    <property type="evidence" value="ECO:0007669"/>
    <property type="project" value="UniProtKB-KW"/>
</dbReference>
<evidence type="ECO:0000256" key="1">
    <source>
        <dbReference type="ARBA" id="ARBA00005234"/>
    </source>
</evidence>
<feature type="domain" description="Ubiquitin-like protease family profile" evidence="4">
    <location>
        <begin position="88"/>
        <end position="134"/>
    </location>
</feature>
<dbReference type="SUPFAM" id="SSF54001">
    <property type="entry name" value="Cysteine proteinases"/>
    <property type="match status" value="1"/>
</dbReference>
<dbReference type="Gene3D" id="3.40.395.10">
    <property type="entry name" value="Adenoviral Proteinase, Chain A"/>
    <property type="match status" value="1"/>
</dbReference>
<dbReference type="EMBL" id="JAJFAZ020000001">
    <property type="protein sequence ID" value="KAI5350784.1"/>
    <property type="molecule type" value="Genomic_DNA"/>
</dbReference>
<dbReference type="Proteomes" id="UP001054821">
    <property type="component" value="Chromosome 1"/>
</dbReference>
<keyword evidence="6" id="KW-1185">Reference proteome</keyword>
<evidence type="ECO:0000259" key="4">
    <source>
        <dbReference type="Pfam" id="PF02902"/>
    </source>
</evidence>
<keyword evidence="2" id="KW-0645">Protease</keyword>
<dbReference type="Pfam" id="PF02902">
    <property type="entry name" value="Peptidase_C48"/>
    <property type="match status" value="1"/>
</dbReference>
<keyword evidence="3" id="KW-0378">Hydrolase</keyword>
<gene>
    <name evidence="5" type="ORF">L3X38_003675</name>
</gene>
<evidence type="ECO:0000256" key="3">
    <source>
        <dbReference type="ARBA" id="ARBA00022801"/>
    </source>
</evidence>
<sequence>MPEEIFGTKHDTWLVCEDVLQFASIVETGSTVIAVYMRYLFDYLKMANMVNLVGLVDPGQVSSQSGTLSRHSKYLSDCLKNVDGDQFYLVPYNPGGHWVLIIVRPAKETVYYMDSLPNRSVDEDMRNIVNTSIKMYNSHTGKQSSCKSPIWKNLRGYYVMRFMRDIIHDAGLAFEKKFDKKKEPVVYTQEHIDEIRLEWAEFVNSNYRTVYK</sequence>
<evidence type="ECO:0000256" key="2">
    <source>
        <dbReference type="ARBA" id="ARBA00022670"/>
    </source>
</evidence>
<comment type="caution">
    <text evidence="5">The sequence shown here is derived from an EMBL/GenBank/DDBJ whole genome shotgun (WGS) entry which is preliminary data.</text>
</comment>
<evidence type="ECO:0000313" key="5">
    <source>
        <dbReference type="EMBL" id="KAI5350784.1"/>
    </source>
</evidence>
<proteinExistence type="inferred from homology"/>
<reference evidence="5 6" key="1">
    <citation type="journal article" date="2022" name="G3 (Bethesda)">
        <title>Whole-genome sequence and methylome profiling of the almond [Prunus dulcis (Mill.) D.A. Webb] cultivar 'Nonpareil'.</title>
        <authorList>
            <person name="D'Amico-Willman K.M."/>
            <person name="Ouma W.Z."/>
            <person name="Meulia T."/>
            <person name="Sideli G.M."/>
            <person name="Gradziel T.M."/>
            <person name="Fresnedo-Ramirez J."/>
        </authorList>
    </citation>
    <scope>NUCLEOTIDE SEQUENCE [LARGE SCALE GENOMIC DNA]</scope>
    <source>
        <strain evidence="5">Clone GOH B32 T37-40</strain>
    </source>
</reference>
<protein>
    <recommendedName>
        <fullName evidence="4">Ubiquitin-like protease family profile domain-containing protein</fullName>
    </recommendedName>
</protein>
<name>A0AAD4ZMJ5_PRUDU</name>